<feature type="compositionally biased region" description="Basic and acidic residues" evidence="1">
    <location>
        <begin position="148"/>
        <end position="164"/>
    </location>
</feature>
<evidence type="ECO:0000256" key="1">
    <source>
        <dbReference type="SAM" id="MobiDB-lite"/>
    </source>
</evidence>
<reference evidence="4" key="2">
    <citation type="submission" date="2014-08" db="EMBL/GenBank/DDBJ databases">
        <authorList>
            <person name="Moulin L."/>
        </authorList>
    </citation>
    <scope>NUCLEOTIDE SEQUENCE [LARGE SCALE GENOMIC DNA]</scope>
</reference>
<dbReference type="EMBL" id="CCNE01000023">
    <property type="protein sequence ID" value="CDX58473.1"/>
    <property type="molecule type" value="Genomic_DNA"/>
</dbReference>
<organism evidence="2 4">
    <name type="scientific">Mesorhizobium plurifarium</name>
    <dbReference type="NCBI Taxonomy" id="69974"/>
    <lineage>
        <taxon>Bacteria</taxon>
        <taxon>Pseudomonadati</taxon>
        <taxon>Pseudomonadota</taxon>
        <taxon>Alphaproteobacteria</taxon>
        <taxon>Hyphomicrobiales</taxon>
        <taxon>Phyllobacteriaceae</taxon>
        <taxon>Mesorhizobium</taxon>
    </lineage>
</organism>
<protein>
    <recommendedName>
        <fullName evidence="6">DUF3011 domain-containing protein</fullName>
    </recommendedName>
</protein>
<feature type="region of interest" description="Disordered" evidence="1">
    <location>
        <begin position="129"/>
        <end position="168"/>
    </location>
</feature>
<keyword evidence="4" id="KW-1185">Reference proteome</keyword>
<feature type="compositionally biased region" description="Basic and acidic residues" evidence="1">
    <location>
        <begin position="130"/>
        <end position="139"/>
    </location>
</feature>
<dbReference type="Proteomes" id="UP000046122">
    <property type="component" value="Unassembled WGS sequence"/>
</dbReference>
<evidence type="ECO:0000313" key="5">
    <source>
        <dbReference type="Proteomes" id="UP000046122"/>
    </source>
</evidence>
<evidence type="ECO:0000313" key="4">
    <source>
        <dbReference type="Proteomes" id="UP000045285"/>
    </source>
</evidence>
<sequence>MSARMAVTGSTMFLACLLGNPTQLSLLPDAAQAAGPMRLVCSSSNYRYSYCGIDTRGGVQLTNRLSKSRCQFGTSWGYDGGGIWVDKGCSAQFLVAGSGRGPSPSGRRPSPGDAAAAIIVGGIVGAILDNNDRHGRHSDNYYPRPKPRRDDRWIDPTPQFDRDGNPNFDTHGNYQGCHGMGCMVDNPDEMGDAPPEPGQTTFESSDD</sequence>
<dbReference type="Proteomes" id="UP000045285">
    <property type="component" value="Unassembled WGS sequence"/>
</dbReference>
<proteinExistence type="predicted"/>
<dbReference type="Pfam" id="PF11218">
    <property type="entry name" value="DUF3011"/>
    <property type="match status" value="1"/>
</dbReference>
<dbReference type="AlphaFoldDB" id="A0A090E508"/>
<evidence type="ECO:0008006" key="6">
    <source>
        <dbReference type="Google" id="ProtNLM"/>
    </source>
</evidence>
<evidence type="ECO:0000313" key="2">
    <source>
        <dbReference type="EMBL" id="CDX24615.1"/>
    </source>
</evidence>
<dbReference type="PROSITE" id="PS51257">
    <property type="entry name" value="PROKAR_LIPOPROTEIN"/>
    <property type="match status" value="1"/>
</dbReference>
<name>A0A090E508_MESPL</name>
<feature type="region of interest" description="Disordered" evidence="1">
    <location>
        <begin position="185"/>
        <end position="207"/>
    </location>
</feature>
<dbReference type="InterPro" id="IPR021381">
    <property type="entry name" value="DUF3011"/>
</dbReference>
<feature type="compositionally biased region" description="Polar residues" evidence="1">
    <location>
        <begin position="198"/>
        <end position="207"/>
    </location>
</feature>
<gene>
    <name evidence="2" type="ORF">MPL3356_400152</name>
    <name evidence="3" type="ORF">MPL3365_30134</name>
</gene>
<dbReference type="STRING" id="69974.MPLDJ20_120260"/>
<accession>A0A090E508</accession>
<reference evidence="2 5" key="1">
    <citation type="submission" date="2014-08" db="EMBL/GenBank/DDBJ databases">
        <authorList>
            <person name="Moulin Lionel"/>
        </authorList>
    </citation>
    <scope>NUCLEOTIDE SEQUENCE [LARGE SCALE GENOMIC DNA]</scope>
</reference>
<evidence type="ECO:0000313" key="3">
    <source>
        <dbReference type="EMBL" id="CDX58473.1"/>
    </source>
</evidence>
<dbReference type="EMBL" id="CCMZ01000035">
    <property type="protein sequence ID" value="CDX24615.1"/>
    <property type="molecule type" value="Genomic_DNA"/>
</dbReference>